<comment type="similarity">
    <text evidence="1">Belongs to the UDP-N-acetylglucosamine 2-epimerase family.</text>
</comment>
<dbReference type="EMBL" id="AQHW01000002">
    <property type="protein sequence ID" value="KKB60604.1"/>
    <property type="molecule type" value="Genomic_DNA"/>
</dbReference>
<dbReference type="GO" id="GO:0016853">
    <property type="term" value="F:isomerase activity"/>
    <property type="evidence" value="ECO:0007669"/>
    <property type="project" value="UniProtKB-KW"/>
</dbReference>
<gene>
    <name evidence="3" type="ORF">HMPREF1536_00485</name>
</gene>
<evidence type="ECO:0000313" key="4">
    <source>
        <dbReference type="Proteomes" id="UP000033035"/>
    </source>
</evidence>
<dbReference type="PATRIC" id="fig|1203610.3.peg.505"/>
<dbReference type="Pfam" id="PF02350">
    <property type="entry name" value="Epimerase_2"/>
    <property type="match status" value="1"/>
</dbReference>
<name>A0A0F5JSD4_9BACT</name>
<dbReference type="SUPFAM" id="SSF53756">
    <property type="entry name" value="UDP-Glycosyltransferase/glycogen phosphorylase"/>
    <property type="match status" value="1"/>
</dbReference>
<dbReference type="Gene3D" id="3.40.50.2000">
    <property type="entry name" value="Glycogen Phosphorylase B"/>
    <property type="match status" value="2"/>
</dbReference>
<evidence type="ECO:0000256" key="1">
    <source>
        <dbReference type="RuleBase" id="RU003513"/>
    </source>
</evidence>
<dbReference type="InterPro" id="IPR003331">
    <property type="entry name" value="UDP_GlcNAc_Epimerase_2_dom"/>
</dbReference>
<organism evidence="3 4">
    <name type="scientific">Parabacteroides gordonii MS-1 = DSM 23371</name>
    <dbReference type="NCBI Taxonomy" id="1203610"/>
    <lineage>
        <taxon>Bacteria</taxon>
        <taxon>Pseudomonadati</taxon>
        <taxon>Bacteroidota</taxon>
        <taxon>Bacteroidia</taxon>
        <taxon>Bacteroidales</taxon>
        <taxon>Tannerellaceae</taxon>
        <taxon>Parabacteroides</taxon>
    </lineage>
</organism>
<keyword evidence="4" id="KW-1185">Reference proteome</keyword>
<dbReference type="AlphaFoldDB" id="A0A0F5JSD4"/>
<dbReference type="InterPro" id="IPR029767">
    <property type="entry name" value="WecB-like"/>
</dbReference>
<dbReference type="NCBIfam" id="TIGR00236">
    <property type="entry name" value="wecB"/>
    <property type="match status" value="1"/>
</dbReference>
<comment type="caution">
    <text evidence="3">The sequence shown here is derived from an EMBL/GenBank/DDBJ whole genome shotgun (WGS) entry which is preliminary data.</text>
</comment>
<evidence type="ECO:0000259" key="2">
    <source>
        <dbReference type="Pfam" id="PF02350"/>
    </source>
</evidence>
<feature type="domain" description="UDP-N-acetylglucosamine 2-epimerase" evidence="2">
    <location>
        <begin position="30"/>
        <end position="360"/>
    </location>
</feature>
<sequence length="361" mass="40300">MKIVTIVGARPQFVKAAMVSRAILEHNKNNTSPIEELLLHTGQHYDANMSDIFFNSMGIPQPAWQLQCGNGTHGEMTGHMLIEIEKILLDTLPDYVLVYGDTNSTLAGALAASKLHIPVIHVEAGLRSFNKQMPEEINRILTDHMATLLCCPTFAAVKHLANENIQQGVHHVGDVMYDAALLFGKLADKSSQILSQQHLNSKQFRLCTVHRAENTDNRERISEIIDALTEISSPSFPTILPLHPRTRNCLEKYKMLSPLEKQESISIIPPISFLDMVMLEKHAATILTDSGGVQKEAYFHHTPCITLRDETEWVETVEAGWNQIAGYKKQDILHCLENEPARIEIPEYGTGNASDKIIGLL</sequence>
<proteinExistence type="inferred from homology"/>
<evidence type="ECO:0000313" key="3">
    <source>
        <dbReference type="EMBL" id="KKB60604.1"/>
    </source>
</evidence>
<keyword evidence="1" id="KW-0413">Isomerase</keyword>
<dbReference type="STRING" id="1203610.HMPREF1536_00485"/>
<dbReference type="PANTHER" id="PTHR43174:SF1">
    <property type="entry name" value="UDP-N-ACETYLGLUCOSAMINE 2-EPIMERASE"/>
    <property type="match status" value="1"/>
</dbReference>
<dbReference type="HOGENOM" id="CLU_041674_0_1_10"/>
<reference evidence="3 4" key="1">
    <citation type="submission" date="2013-04" db="EMBL/GenBank/DDBJ databases">
        <title>The Genome Sequence of Parabacteroides gordonii DSM 23371.</title>
        <authorList>
            <consortium name="The Broad Institute Genomics Platform"/>
            <person name="Earl A."/>
            <person name="Ward D."/>
            <person name="Feldgarden M."/>
            <person name="Gevers D."/>
            <person name="Martens E."/>
            <person name="Sakamoto M."/>
            <person name="Benno Y."/>
            <person name="Suzuki N."/>
            <person name="Matsunaga N."/>
            <person name="Koshihara K."/>
            <person name="Seki M."/>
            <person name="Komiya H."/>
            <person name="Walker B."/>
            <person name="Young S."/>
            <person name="Zeng Q."/>
            <person name="Gargeya S."/>
            <person name="Fitzgerald M."/>
            <person name="Haas B."/>
            <person name="Abouelleil A."/>
            <person name="Allen A.W."/>
            <person name="Alvarado L."/>
            <person name="Arachchi H.M."/>
            <person name="Berlin A.M."/>
            <person name="Chapman S.B."/>
            <person name="Gainer-Dewar J."/>
            <person name="Goldberg J."/>
            <person name="Griggs A."/>
            <person name="Gujja S."/>
            <person name="Hansen M."/>
            <person name="Howarth C."/>
            <person name="Imamovic A."/>
            <person name="Ireland A."/>
            <person name="Larimer J."/>
            <person name="McCowan C."/>
            <person name="Murphy C."/>
            <person name="Pearson M."/>
            <person name="Poon T.W."/>
            <person name="Priest M."/>
            <person name="Roberts A."/>
            <person name="Saif S."/>
            <person name="Shea T."/>
            <person name="Sisk P."/>
            <person name="Sykes S."/>
            <person name="Wortman J."/>
            <person name="Nusbaum C."/>
            <person name="Birren B."/>
        </authorList>
    </citation>
    <scope>NUCLEOTIDE SEQUENCE [LARGE SCALE GENOMIC DNA]</scope>
    <source>
        <strain evidence="3 4">MS-1</strain>
    </source>
</reference>
<protein>
    <submittedName>
        <fullName evidence="3">UDP-N-acetylglucosamine 2-epimerase</fullName>
    </submittedName>
</protein>
<dbReference type="PANTHER" id="PTHR43174">
    <property type="entry name" value="UDP-N-ACETYLGLUCOSAMINE 2-EPIMERASE"/>
    <property type="match status" value="1"/>
</dbReference>
<dbReference type="CDD" id="cd03786">
    <property type="entry name" value="GTB_UDP-GlcNAc_2-Epimerase"/>
    <property type="match status" value="1"/>
</dbReference>
<accession>A0A0F5JSD4</accession>
<dbReference type="Proteomes" id="UP000033035">
    <property type="component" value="Unassembled WGS sequence"/>
</dbReference>
<dbReference type="RefSeq" id="WP_028728551.1">
    <property type="nucleotide sequence ID" value="NZ_AUAE01000032.1"/>
</dbReference>